<reference evidence="2 3" key="1">
    <citation type="journal article" date="2022" name="bioRxiv">
        <title>Genomics of Preaxostyla Flagellates Illuminates Evolutionary Transitions and the Path Towards Mitochondrial Loss.</title>
        <authorList>
            <person name="Novak L.V.F."/>
            <person name="Treitli S.C."/>
            <person name="Pyrih J."/>
            <person name="Halakuc P."/>
            <person name="Pipaliya S.V."/>
            <person name="Vacek V."/>
            <person name="Brzon O."/>
            <person name="Soukal P."/>
            <person name="Eme L."/>
            <person name="Dacks J.B."/>
            <person name="Karnkowska A."/>
            <person name="Elias M."/>
            <person name="Hampl V."/>
        </authorList>
    </citation>
    <scope>NUCLEOTIDE SEQUENCE [LARGE SCALE GENOMIC DNA]</scope>
    <source>
        <strain evidence="2">NAU3</strain>
        <tissue evidence="2">Gut</tissue>
    </source>
</reference>
<comment type="caution">
    <text evidence="2">The sequence shown here is derived from an EMBL/GenBank/DDBJ whole genome shotgun (WGS) entry which is preliminary data.</text>
</comment>
<evidence type="ECO:0000256" key="1">
    <source>
        <dbReference type="SAM" id="MobiDB-lite"/>
    </source>
</evidence>
<name>A0ABQ9X4J9_9EUKA</name>
<feature type="compositionally biased region" description="Low complexity" evidence="1">
    <location>
        <begin position="112"/>
        <end position="123"/>
    </location>
</feature>
<dbReference type="Gene3D" id="3.40.50.360">
    <property type="match status" value="1"/>
</dbReference>
<organism evidence="2 3">
    <name type="scientific">Blattamonas nauphoetae</name>
    <dbReference type="NCBI Taxonomy" id="2049346"/>
    <lineage>
        <taxon>Eukaryota</taxon>
        <taxon>Metamonada</taxon>
        <taxon>Preaxostyla</taxon>
        <taxon>Oxymonadida</taxon>
        <taxon>Blattamonas</taxon>
    </lineage>
</organism>
<evidence type="ECO:0000313" key="2">
    <source>
        <dbReference type="EMBL" id="KAK2946612.1"/>
    </source>
</evidence>
<feature type="region of interest" description="Disordered" evidence="1">
    <location>
        <begin position="105"/>
        <end position="130"/>
    </location>
</feature>
<keyword evidence="3" id="KW-1185">Reference proteome</keyword>
<evidence type="ECO:0008006" key="4">
    <source>
        <dbReference type="Google" id="ProtNLM"/>
    </source>
</evidence>
<gene>
    <name evidence="2" type="ORF">BLNAU_18448</name>
</gene>
<evidence type="ECO:0000313" key="3">
    <source>
        <dbReference type="Proteomes" id="UP001281761"/>
    </source>
</evidence>
<accession>A0ABQ9X4J9</accession>
<proteinExistence type="predicted"/>
<dbReference type="Proteomes" id="UP001281761">
    <property type="component" value="Unassembled WGS sequence"/>
</dbReference>
<dbReference type="InterPro" id="IPR029039">
    <property type="entry name" value="Flavoprotein-like_sf"/>
</dbReference>
<sequence>MTKGVFNKGATTIEPMENSILDFDYMMFGGPVWAMDAPRFVKLFLESLPLREFEGEWILFSTAGGGGVEKVVGKKALECWRSVSQDPNRNQTAAEFVSRILRHLGRTEAGDTPEPSETTETGTNIGATSE</sequence>
<dbReference type="EMBL" id="JARBJD010000223">
    <property type="protein sequence ID" value="KAK2946612.1"/>
    <property type="molecule type" value="Genomic_DNA"/>
</dbReference>
<protein>
    <recommendedName>
        <fullName evidence="4">Flavodoxin</fullName>
    </recommendedName>
</protein>
<dbReference type="SUPFAM" id="SSF52218">
    <property type="entry name" value="Flavoproteins"/>
    <property type="match status" value="1"/>
</dbReference>